<keyword evidence="6 12" id="KW-0418">Kinase</keyword>
<feature type="domain" description="Protein kinase" evidence="20">
    <location>
        <begin position="879"/>
        <end position="1172"/>
    </location>
</feature>
<dbReference type="InterPro" id="IPR041381">
    <property type="entry name" value="JAK1-3/TYK2_PHL_dom"/>
</dbReference>
<dbReference type="Gene3D" id="3.30.200.20">
    <property type="entry name" value="Phosphorylase Kinase, domain 1"/>
    <property type="match status" value="2"/>
</dbReference>
<feature type="region of interest" description="Disordered" evidence="18">
    <location>
        <begin position="1121"/>
        <end position="1194"/>
    </location>
</feature>
<evidence type="ECO:0000256" key="8">
    <source>
        <dbReference type="ARBA" id="ARBA00022999"/>
    </source>
</evidence>
<feature type="active site" description="Proton acceptor" evidence="13">
    <location>
        <position position="1005"/>
    </location>
</feature>
<evidence type="ECO:0000259" key="21">
    <source>
        <dbReference type="PROSITE" id="PS50057"/>
    </source>
</evidence>
<evidence type="ECO:0000256" key="2">
    <source>
        <dbReference type="ARBA" id="ARBA00022553"/>
    </source>
</evidence>
<evidence type="ECO:0000256" key="1">
    <source>
        <dbReference type="ARBA" id="ARBA00004184"/>
    </source>
</evidence>
<evidence type="ECO:0000256" key="11">
    <source>
        <dbReference type="ARBA" id="ARBA00051245"/>
    </source>
</evidence>
<feature type="compositionally biased region" description="Pro residues" evidence="18">
    <location>
        <begin position="1172"/>
        <end position="1194"/>
    </location>
</feature>
<feature type="region of interest" description="Disordered" evidence="18">
    <location>
        <begin position="119"/>
        <end position="138"/>
    </location>
</feature>
<comment type="catalytic activity">
    <reaction evidence="11 12 17">
        <text>L-tyrosyl-[protein] + ATP = O-phospho-L-tyrosyl-[protein] + ADP + H(+)</text>
        <dbReference type="Rhea" id="RHEA:10596"/>
        <dbReference type="Rhea" id="RHEA-COMP:10136"/>
        <dbReference type="Rhea" id="RHEA-COMP:20101"/>
        <dbReference type="ChEBI" id="CHEBI:15378"/>
        <dbReference type="ChEBI" id="CHEBI:30616"/>
        <dbReference type="ChEBI" id="CHEBI:46858"/>
        <dbReference type="ChEBI" id="CHEBI:61978"/>
        <dbReference type="ChEBI" id="CHEBI:456216"/>
        <dbReference type="EC" id="2.7.10.2"/>
    </reaction>
</comment>
<feature type="domain" description="FERM" evidence="21">
    <location>
        <begin position="24"/>
        <end position="417"/>
    </location>
</feature>
<dbReference type="OMA" id="QAKHEFV"/>
<dbReference type="InterPro" id="IPR035963">
    <property type="entry name" value="FERM_2"/>
</dbReference>
<keyword evidence="2" id="KW-0597">Phosphoprotein</keyword>
<dbReference type="PROSITE" id="PS00109">
    <property type="entry name" value="PROTEIN_KINASE_TYR"/>
    <property type="match status" value="1"/>
</dbReference>
<dbReference type="EC" id="2.7.10.2" evidence="12 17"/>
<dbReference type="GO" id="GO:0016020">
    <property type="term" value="C:membrane"/>
    <property type="evidence" value="ECO:0007669"/>
    <property type="project" value="InterPro"/>
</dbReference>
<evidence type="ECO:0000256" key="7">
    <source>
        <dbReference type="ARBA" id="ARBA00022840"/>
    </source>
</evidence>
<dbReference type="Proteomes" id="UP000314986">
    <property type="component" value="Unassembled WGS sequence"/>
</dbReference>
<reference evidence="23" key="2">
    <citation type="journal article" date="2007" name="PLoS Biol.">
        <title>Survey sequencing and comparative analysis of the elephant shark (Callorhinchus milii) genome.</title>
        <authorList>
            <person name="Venkatesh B."/>
            <person name="Kirkness E.F."/>
            <person name="Loh Y.H."/>
            <person name="Halpern A.L."/>
            <person name="Lee A.P."/>
            <person name="Johnson J."/>
            <person name="Dandona N."/>
            <person name="Viswanathan L.D."/>
            <person name="Tay A."/>
            <person name="Venter J.C."/>
            <person name="Strausberg R.L."/>
            <person name="Brenner S."/>
        </authorList>
    </citation>
    <scope>NUCLEOTIDE SEQUENCE [LARGE SCALE GENOMIC DNA]</scope>
</reference>
<dbReference type="GO" id="GO:0035556">
    <property type="term" value="P:intracellular signal transduction"/>
    <property type="evidence" value="ECO:0007669"/>
    <property type="project" value="InterPro"/>
</dbReference>
<dbReference type="Pfam" id="PF21990">
    <property type="entry name" value="SH2_1"/>
    <property type="match status" value="1"/>
</dbReference>
<keyword evidence="7 12" id="KW-0067">ATP-binding</keyword>
<comment type="subcellular location">
    <subcellularLocation>
        <location evidence="1">Endomembrane system</location>
        <topology evidence="1">Peripheral membrane protein</topology>
    </subcellularLocation>
</comment>
<dbReference type="GO" id="GO:0005131">
    <property type="term" value="F:growth hormone receptor binding"/>
    <property type="evidence" value="ECO:0007669"/>
    <property type="project" value="TreeGrafter"/>
</dbReference>
<evidence type="ECO:0000256" key="13">
    <source>
        <dbReference type="PIRSR" id="PIRSR000636-1"/>
    </source>
</evidence>
<evidence type="ECO:0000256" key="15">
    <source>
        <dbReference type="PROSITE-ProRule" id="PRU00191"/>
    </source>
</evidence>
<reference evidence="23" key="3">
    <citation type="journal article" date="2014" name="Nature">
        <title>Elephant shark genome provides unique insights into gnathostome evolution.</title>
        <authorList>
            <consortium name="International Elephant Shark Genome Sequencing Consortium"/>
            <person name="Venkatesh B."/>
            <person name="Lee A.P."/>
            <person name="Ravi V."/>
            <person name="Maurya A.K."/>
            <person name="Lian M.M."/>
            <person name="Swann J.B."/>
            <person name="Ohta Y."/>
            <person name="Flajnik M.F."/>
            <person name="Sutoh Y."/>
            <person name="Kasahara M."/>
            <person name="Hoon S."/>
            <person name="Gangu V."/>
            <person name="Roy S.W."/>
            <person name="Irimia M."/>
            <person name="Korzh V."/>
            <person name="Kondrychyn I."/>
            <person name="Lim Z.W."/>
            <person name="Tay B.H."/>
            <person name="Tohari S."/>
            <person name="Kong K.W."/>
            <person name="Ho S."/>
            <person name="Lorente-Galdos B."/>
            <person name="Quilez J."/>
            <person name="Marques-Bonet T."/>
            <person name="Raney B.J."/>
            <person name="Ingham P.W."/>
            <person name="Tay A."/>
            <person name="Hillier L.W."/>
            <person name="Minx P."/>
            <person name="Boehm T."/>
            <person name="Wilson R.K."/>
            <person name="Brenner S."/>
            <person name="Warren W.C."/>
        </authorList>
    </citation>
    <scope>NUCLEOTIDE SEQUENCE [LARGE SCALE GENOMIC DNA]</scope>
</reference>
<evidence type="ECO:0000259" key="20">
    <source>
        <dbReference type="PROSITE" id="PS50011"/>
    </source>
</evidence>
<reference evidence="22" key="4">
    <citation type="submission" date="2025-08" db="UniProtKB">
        <authorList>
            <consortium name="Ensembl"/>
        </authorList>
    </citation>
    <scope>IDENTIFICATION</scope>
</reference>
<dbReference type="PRINTS" id="PR00109">
    <property type="entry name" value="TYRKINASE"/>
</dbReference>
<dbReference type="Gene3D" id="3.30.505.10">
    <property type="entry name" value="SH2 domain"/>
    <property type="match status" value="1"/>
</dbReference>
<evidence type="ECO:0000256" key="17">
    <source>
        <dbReference type="RuleBase" id="RU362096"/>
    </source>
</evidence>
<dbReference type="PROSITE" id="PS50057">
    <property type="entry name" value="FERM_3"/>
    <property type="match status" value="1"/>
</dbReference>
<keyword evidence="8 15" id="KW-0727">SH2 domain</keyword>
<evidence type="ECO:0000256" key="6">
    <source>
        <dbReference type="ARBA" id="ARBA00022777"/>
    </source>
</evidence>
<dbReference type="InterPro" id="IPR011009">
    <property type="entry name" value="Kinase-like_dom_sf"/>
</dbReference>
<evidence type="ECO:0000313" key="22">
    <source>
        <dbReference type="Ensembl" id="ENSCMIP00000039454.1"/>
    </source>
</evidence>
<dbReference type="SUPFAM" id="SSF55550">
    <property type="entry name" value="SH2 domain"/>
    <property type="match status" value="1"/>
</dbReference>
<comment type="similarity">
    <text evidence="12">Belongs to the protein kinase superfamily. Tyr protein kinase family. JAK subfamily.</text>
</comment>
<dbReference type="InterPro" id="IPR001245">
    <property type="entry name" value="Ser-Thr/Tyr_kinase_cat_dom"/>
</dbReference>
<feature type="binding site" evidence="14 16">
    <location>
        <position position="912"/>
    </location>
    <ligand>
        <name>ATP</name>
        <dbReference type="ChEBI" id="CHEBI:30616"/>
    </ligand>
</feature>
<dbReference type="FunFam" id="1.10.510.10:FF:000114">
    <property type="entry name" value="Tyrosine-protein kinase JAK2"/>
    <property type="match status" value="1"/>
</dbReference>
<name>A0A4W3J886_CALMI</name>
<dbReference type="GO" id="GO:0019221">
    <property type="term" value="P:cytokine-mediated signaling pathway"/>
    <property type="evidence" value="ECO:0007669"/>
    <property type="project" value="TreeGrafter"/>
</dbReference>
<dbReference type="InterPro" id="IPR008266">
    <property type="entry name" value="Tyr_kinase_AS"/>
</dbReference>
<evidence type="ECO:0000259" key="19">
    <source>
        <dbReference type="PROSITE" id="PS50001"/>
    </source>
</evidence>
<dbReference type="PRINTS" id="PR01823">
    <property type="entry name" value="JANUSKINASE"/>
</dbReference>
<dbReference type="Gene3D" id="1.10.510.10">
    <property type="entry name" value="Transferase(Phosphotransferase) domain 1"/>
    <property type="match status" value="2"/>
</dbReference>
<keyword evidence="10 12" id="KW-0829">Tyrosine-protein kinase</keyword>
<dbReference type="PANTHER" id="PTHR45807:SF6">
    <property type="entry name" value="NON-RECEPTOR TYROSINE-PROTEIN KINASE TYK2"/>
    <property type="match status" value="1"/>
</dbReference>
<dbReference type="GO" id="GO:0004715">
    <property type="term" value="F:non-membrane spanning protein tyrosine kinase activity"/>
    <property type="evidence" value="ECO:0007669"/>
    <property type="project" value="UniProtKB-UniRule"/>
</dbReference>
<dbReference type="Pfam" id="PF17887">
    <property type="entry name" value="Jak1_Phl"/>
    <property type="match status" value="1"/>
</dbReference>
<keyword evidence="5 12" id="KW-0547">Nucleotide-binding</keyword>
<dbReference type="InterPro" id="IPR051286">
    <property type="entry name" value="JAK"/>
</dbReference>
<evidence type="ECO:0000256" key="4">
    <source>
        <dbReference type="ARBA" id="ARBA00022737"/>
    </source>
</evidence>
<dbReference type="InterPro" id="IPR019749">
    <property type="entry name" value="Band_41_domain"/>
</dbReference>
<keyword evidence="3 12" id="KW-0808">Transferase</keyword>
<evidence type="ECO:0000256" key="10">
    <source>
        <dbReference type="ARBA" id="ARBA00023137"/>
    </source>
</evidence>
<evidence type="ECO:0000256" key="9">
    <source>
        <dbReference type="ARBA" id="ARBA00023136"/>
    </source>
</evidence>
<evidence type="ECO:0000256" key="5">
    <source>
        <dbReference type="ARBA" id="ARBA00022741"/>
    </source>
</evidence>
<dbReference type="SMART" id="SM00252">
    <property type="entry name" value="SH2"/>
    <property type="match status" value="1"/>
</dbReference>
<dbReference type="InterPro" id="IPR000299">
    <property type="entry name" value="FERM_domain"/>
</dbReference>
<reference evidence="23" key="1">
    <citation type="journal article" date="2006" name="Science">
        <title>Ancient noncoding elements conserved in the human genome.</title>
        <authorList>
            <person name="Venkatesh B."/>
            <person name="Kirkness E.F."/>
            <person name="Loh Y.H."/>
            <person name="Halpern A.L."/>
            <person name="Lee A.P."/>
            <person name="Johnson J."/>
            <person name="Dandona N."/>
            <person name="Viswanathan L.D."/>
            <person name="Tay A."/>
            <person name="Venter J.C."/>
            <person name="Strausberg R.L."/>
            <person name="Brenner S."/>
        </authorList>
    </citation>
    <scope>NUCLEOTIDE SEQUENCE [LARGE SCALE GENOMIC DNA]</scope>
</reference>
<dbReference type="GO" id="GO:0005829">
    <property type="term" value="C:cytosol"/>
    <property type="evidence" value="ECO:0007669"/>
    <property type="project" value="TreeGrafter"/>
</dbReference>
<dbReference type="FunFam" id="1.10.510.10:FF:000110">
    <property type="entry name" value="Tyrosine-protein kinase"/>
    <property type="match status" value="1"/>
</dbReference>
<protein>
    <recommendedName>
        <fullName evidence="12 17">Tyrosine-protein kinase</fullName>
        <ecNumber evidence="12 17">2.7.10.2</ecNumber>
    </recommendedName>
</protein>
<dbReference type="SUPFAM" id="SSF50729">
    <property type="entry name" value="PH domain-like"/>
    <property type="match status" value="1"/>
</dbReference>
<dbReference type="InterPro" id="IPR000719">
    <property type="entry name" value="Prot_kinase_dom"/>
</dbReference>
<dbReference type="InterPro" id="IPR041046">
    <property type="entry name" value="FERM_F2"/>
</dbReference>
<feature type="binding site" evidence="14">
    <location>
        <begin position="885"/>
        <end position="893"/>
    </location>
    <ligand>
        <name>ATP</name>
        <dbReference type="ChEBI" id="CHEBI:30616"/>
    </ligand>
</feature>
<evidence type="ECO:0000256" key="12">
    <source>
        <dbReference type="PIRNR" id="PIRNR000636"/>
    </source>
</evidence>
<organism evidence="22 23">
    <name type="scientific">Callorhinchus milii</name>
    <name type="common">Ghost shark</name>
    <dbReference type="NCBI Taxonomy" id="7868"/>
    <lineage>
        <taxon>Eukaryota</taxon>
        <taxon>Metazoa</taxon>
        <taxon>Chordata</taxon>
        <taxon>Craniata</taxon>
        <taxon>Vertebrata</taxon>
        <taxon>Chondrichthyes</taxon>
        <taxon>Holocephali</taxon>
        <taxon>Chimaeriformes</taxon>
        <taxon>Callorhinchidae</taxon>
        <taxon>Callorhinchus</taxon>
    </lineage>
</organism>
<accession>A0A4W3J886</accession>
<dbReference type="GO" id="GO:0060397">
    <property type="term" value="P:growth hormone receptor signaling pathway via JAK-STAT"/>
    <property type="evidence" value="ECO:0007669"/>
    <property type="project" value="TreeGrafter"/>
</dbReference>
<keyword evidence="23" id="KW-1185">Reference proteome</keyword>
<dbReference type="PANTHER" id="PTHR45807">
    <property type="entry name" value="TYROSINE-PROTEIN KINASE HOPSCOTCH"/>
    <property type="match status" value="1"/>
</dbReference>
<dbReference type="PIRSF" id="PIRSF000636">
    <property type="entry name" value="TyrPK_Jak"/>
    <property type="match status" value="1"/>
</dbReference>
<reference evidence="22" key="5">
    <citation type="submission" date="2025-09" db="UniProtKB">
        <authorList>
            <consortium name="Ensembl"/>
        </authorList>
    </citation>
    <scope>IDENTIFICATION</scope>
</reference>
<dbReference type="SUPFAM" id="SSF47031">
    <property type="entry name" value="Second domain of FERM"/>
    <property type="match status" value="1"/>
</dbReference>
<dbReference type="Pfam" id="PF07714">
    <property type="entry name" value="PK_Tyr_Ser-Thr"/>
    <property type="match status" value="2"/>
</dbReference>
<feature type="domain" description="SH2" evidence="19">
    <location>
        <begin position="436"/>
        <end position="515"/>
    </location>
</feature>
<dbReference type="SMART" id="SM00295">
    <property type="entry name" value="B41"/>
    <property type="match status" value="1"/>
</dbReference>
<dbReference type="GeneTree" id="ENSGT00940000159869"/>
<dbReference type="InterPro" id="IPR036860">
    <property type="entry name" value="SH2_dom_sf"/>
</dbReference>
<dbReference type="PROSITE" id="PS00107">
    <property type="entry name" value="PROTEIN_KINASE_ATP"/>
    <property type="match status" value="1"/>
</dbReference>
<dbReference type="STRING" id="7868.ENSCMIP00000039454"/>
<dbReference type="InterPro" id="IPR041155">
    <property type="entry name" value="FERM_F1"/>
</dbReference>
<evidence type="ECO:0000313" key="23">
    <source>
        <dbReference type="Proteomes" id="UP000314986"/>
    </source>
</evidence>
<dbReference type="Pfam" id="PF18377">
    <property type="entry name" value="FERM_F2"/>
    <property type="match status" value="1"/>
</dbReference>
<dbReference type="AlphaFoldDB" id="A0A4W3J886"/>
<keyword evidence="4" id="KW-0677">Repeat</keyword>
<keyword evidence="9" id="KW-0472">Membrane</keyword>
<dbReference type="GO" id="GO:0005856">
    <property type="term" value="C:cytoskeleton"/>
    <property type="evidence" value="ECO:0007669"/>
    <property type="project" value="UniProtKB-UniRule"/>
</dbReference>
<dbReference type="InterPro" id="IPR020635">
    <property type="entry name" value="Tyr_kinase_cat_dom"/>
</dbReference>
<evidence type="ECO:0000256" key="3">
    <source>
        <dbReference type="ARBA" id="ARBA00022679"/>
    </source>
</evidence>
<evidence type="ECO:0000256" key="16">
    <source>
        <dbReference type="PROSITE-ProRule" id="PRU10141"/>
    </source>
</evidence>
<dbReference type="InterPro" id="IPR000980">
    <property type="entry name" value="SH2"/>
</dbReference>
<dbReference type="InterPro" id="IPR017441">
    <property type="entry name" value="Protein_kinase_ATP_BS"/>
</dbReference>
<evidence type="ECO:0000256" key="18">
    <source>
        <dbReference type="SAM" id="MobiDB-lite"/>
    </source>
</evidence>
<dbReference type="InParanoid" id="A0A4W3J886"/>
<feature type="compositionally biased region" description="Low complexity" evidence="18">
    <location>
        <begin position="1135"/>
        <end position="1171"/>
    </location>
</feature>
<dbReference type="SUPFAM" id="SSF56112">
    <property type="entry name" value="Protein kinase-like (PK-like)"/>
    <property type="match status" value="2"/>
</dbReference>
<dbReference type="SMART" id="SM00219">
    <property type="entry name" value="TyrKc"/>
    <property type="match status" value="2"/>
</dbReference>
<proteinExistence type="inferred from homology"/>
<sequence length="1194" mass="135610">MALCPCTLKPSEAELERSVSPAGPGLWIHLYWSPEGERDLVLTEGEVTAEDICIAAAQKCSISPLCLNLYALCDLQEKLWFAPSHVFKIDHDLSLSLHFRMRFYFRNWHAMLEQQPRVHRYSPRKSDSQYSPGKPEQGSPLFDHTSLSYVFAQGKHDFIHGVAPLREPQTEQDLYTFRNESLGMAVLHLSYTAVQSGRTLEDVAKEISFKRCIPRSFREKIEHYNSLTKLRLKRGFRKFVRTFNLPTSSAGRVIQHDIIFKYLSTLENLCCHFGGEVFRAPRLEVLPESSRSAHYINNRCPPPTSPLAQHCQVLVSGNEGIQWRVMRKEKPVTMKKCGWRGREDVSRKLNSVGEEREQPWSSFCDFKEVTHVVISNNRVCVHRQDNKCLELELGSHREALSFTALIDGYSRLTTDAHHYLSHEVASPRVVLSISNAIHGPMQPHYVTNKLRREENKEGAYVLRWSALDFNKIIITVVSKEKPEEFKQFQIERKGPEVYVLQGWDRSFPSLKELLDSLKFCVLKSGPDSYIIRKCCPPVPHEFSNLLVVRRPDSELRPLTVQLNLSQLSFHRIRKEEIVQEHHLGRGTRMNIYSGRLCVREDVDDEDLEQTCSLGSQLARDIRVVLKVLDPSHRDIALAFFELASLMSQISHAHLAFVHGVCVRGSENIIVEEYVEFGPLDVLLRKEKGNVSTEWKLTVIQQLASALSYLEDKNMVHGNICAKNVLVARRGLEAGSSPFIKVSDPGISFSVLTREERVERIPWIAPECVQDVGKLGLGTDKWSFGTTVLEICYSGEVPLRERTLSEKERFYEMKGKLPEPSCKELAELNSQCHSYEPNLRPSFRTIMRELTLLQQQNPDITCDSAVPAITDPTVFQKRYLKKIRDLGEGHFGKVGLYLYDPDNDGTGEVVAVKSLKSECSVELQSSWSREIQILKALYHSNIVKYKGSSSEQAGQIVQLIMEYLPLGSLRDYLPKHSLGLAQLMLFAQEICEGMNYLHSQRYIHRDLAARNVLVENENVVKIGDFGLAKAIPEHQDYYRVRDDGDSPVFWYAVDCLKEGKFSFASDVWSFGVTLYELLTHCDTRQSPPAKFLEMMGSTHGQMTVLRLIELLERGHRLPCPKMCPTEVRPEQPPAPLSLSLSPPDSIPQRLPPSLSVSPDSSPQQPPLSLSPLTPAPNDHPPPHLSLPTPALPPHP</sequence>
<gene>
    <name evidence="22" type="primary">tyk2</name>
</gene>
<evidence type="ECO:0000256" key="14">
    <source>
        <dbReference type="PIRSR" id="PIRSR000636-2"/>
    </source>
</evidence>
<dbReference type="FunFam" id="3.30.200.20:FF:000135">
    <property type="entry name" value="Tyrosine-protein kinase"/>
    <property type="match status" value="1"/>
</dbReference>
<dbReference type="GO" id="GO:0012505">
    <property type="term" value="C:endomembrane system"/>
    <property type="evidence" value="ECO:0007669"/>
    <property type="project" value="UniProtKB-SubCell"/>
</dbReference>
<dbReference type="GO" id="GO:0030154">
    <property type="term" value="P:cell differentiation"/>
    <property type="evidence" value="ECO:0007669"/>
    <property type="project" value="TreeGrafter"/>
</dbReference>
<dbReference type="Pfam" id="PF18379">
    <property type="entry name" value="FERM_F1"/>
    <property type="match status" value="1"/>
</dbReference>
<dbReference type="GO" id="GO:0005524">
    <property type="term" value="F:ATP binding"/>
    <property type="evidence" value="ECO:0007669"/>
    <property type="project" value="UniProtKB-UniRule"/>
</dbReference>
<dbReference type="PROSITE" id="PS50011">
    <property type="entry name" value="PROTEIN_KINASE_DOM"/>
    <property type="match status" value="2"/>
</dbReference>
<dbReference type="InterPro" id="IPR016251">
    <property type="entry name" value="Tyr_kinase_non-rcpt_Jak/Tyk2"/>
</dbReference>
<dbReference type="PROSITE" id="PS50001">
    <property type="entry name" value="SH2"/>
    <property type="match status" value="1"/>
</dbReference>
<feature type="domain" description="Protein kinase" evidence="20">
    <location>
        <begin position="577"/>
        <end position="851"/>
    </location>
</feature>
<dbReference type="Ensembl" id="ENSCMIT00000040024.1">
    <property type="protein sequence ID" value="ENSCMIP00000039454.1"/>
    <property type="gene ID" value="ENSCMIG00000016465.1"/>
</dbReference>